<comment type="caution">
    <text evidence="2">The sequence shown here is derived from an EMBL/GenBank/DDBJ whole genome shotgun (WGS) entry which is preliminary data.</text>
</comment>
<keyword evidence="1" id="KW-0472">Membrane</keyword>
<feature type="transmembrane region" description="Helical" evidence="1">
    <location>
        <begin position="55"/>
        <end position="74"/>
    </location>
</feature>
<evidence type="ECO:0000313" key="2">
    <source>
        <dbReference type="EMBL" id="CAJ0592344.1"/>
    </source>
</evidence>
<evidence type="ECO:0000313" key="3">
    <source>
        <dbReference type="Proteomes" id="UP001176961"/>
    </source>
</evidence>
<gene>
    <name evidence="2" type="ORF">CYNAS_LOCUS4327</name>
</gene>
<feature type="transmembrane region" description="Helical" evidence="1">
    <location>
        <begin position="124"/>
        <end position="148"/>
    </location>
</feature>
<organism evidence="2 3">
    <name type="scientific">Cylicocyclus nassatus</name>
    <name type="common">Nematode worm</name>
    <dbReference type="NCBI Taxonomy" id="53992"/>
    <lineage>
        <taxon>Eukaryota</taxon>
        <taxon>Metazoa</taxon>
        <taxon>Ecdysozoa</taxon>
        <taxon>Nematoda</taxon>
        <taxon>Chromadorea</taxon>
        <taxon>Rhabditida</taxon>
        <taxon>Rhabditina</taxon>
        <taxon>Rhabditomorpha</taxon>
        <taxon>Strongyloidea</taxon>
        <taxon>Strongylidae</taxon>
        <taxon>Cylicocyclus</taxon>
    </lineage>
</organism>
<feature type="transmembrane region" description="Helical" evidence="1">
    <location>
        <begin position="94"/>
        <end position="112"/>
    </location>
</feature>
<dbReference type="Proteomes" id="UP001176961">
    <property type="component" value="Unassembled WGS sequence"/>
</dbReference>
<name>A0AA36GFA8_CYLNA</name>
<keyword evidence="1" id="KW-0812">Transmembrane</keyword>
<dbReference type="PANTHER" id="PTHR31610:SF0">
    <property type="entry name" value="SLC26A_SULP TRANSPORTER DOMAIN-CONTAINING PROTEIN"/>
    <property type="match status" value="1"/>
</dbReference>
<accession>A0AA36GFA8</accession>
<sequence>MSAPASAAPRRWFVAGDFNGFFGLVVDNLSILGFIAMALVGIFQFPADVVFGRMFPGTAFGVLVGNLLYTLMARRLAARTGRDDVTAMPLGLDAPTSIGMALLVLGPAFIAFKQQGLDPHAAGIATWQLGMAALVIMGLLKFVLSFFGEAVTRALPRAALLGSIAGIALGKLPVRGPGVLLAFVFGTVLYYGLGLAGLGAPGFHVPAWVPPQVVLPAADAGFP</sequence>
<feature type="transmembrane region" description="Helical" evidence="1">
    <location>
        <begin position="179"/>
        <end position="200"/>
    </location>
</feature>
<keyword evidence="3" id="KW-1185">Reference proteome</keyword>
<evidence type="ECO:0000256" key="1">
    <source>
        <dbReference type="SAM" id="Phobius"/>
    </source>
</evidence>
<dbReference type="AlphaFoldDB" id="A0AA36GFA8"/>
<dbReference type="PANTHER" id="PTHR31610">
    <property type="entry name" value="SLR0360 PROTEIN"/>
    <property type="match status" value="1"/>
</dbReference>
<feature type="transmembrane region" description="Helical" evidence="1">
    <location>
        <begin position="20"/>
        <end position="43"/>
    </location>
</feature>
<reference evidence="2" key="1">
    <citation type="submission" date="2023-07" db="EMBL/GenBank/DDBJ databases">
        <authorList>
            <consortium name="CYATHOMIX"/>
        </authorList>
    </citation>
    <scope>NUCLEOTIDE SEQUENCE</scope>
    <source>
        <strain evidence="2">N/A</strain>
    </source>
</reference>
<dbReference type="EMBL" id="CATQJL010000086">
    <property type="protein sequence ID" value="CAJ0592344.1"/>
    <property type="molecule type" value="Genomic_DNA"/>
</dbReference>
<proteinExistence type="predicted"/>
<keyword evidence="1" id="KW-1133">Transmembrane helix</keyword>
<protein>
    <submittedName>
        <fullName evidence="2">Uncharacterized protein</fullName>
    </submittedName>
</protein>